<dbReference type="EMBL" id="JAEPBG010000005">
    <property type="protein sequence ID" value="MBK4735783.1"/>
    <property type="molecule type" value="Genomic_DNA"/>
</dbReference>
<reference evidence="1" key="1">
    <citation type="submission" date="2021-01" db="EMBL/GenBank/DDBJ databases">
        <title>Genome sequence of strain Noviherbaspirillum sp. DKR-6.</title>
        <authorList>
            <person name="Chaudhary D.K."/>
        </authorList>
    </citation>
    <scope>NUCLEOTIDE SEQUENCE</scope>
    <source>
        <strain evidence="1">DKR-6</strain>
    </source>
</reference>
<dbReference type="InterPro" id="IPR017827">
    <property type="entry name" value="HSQ_synthase_HpnC"/>
</dbReference>
<name>A0A934SUY8_9BURK</name>
<dbReference type="GO" id="GO:0004311">
    <property type="term" value="F:geranylgeranyl diphosphate synthase activity"/>
    <property type="evidence" value="ECO:0007669"/>
    <property type="project" value="InterPro"/>
</dbReference>
<dbReference type="EC" id="2.5.1.21" evidence="1"/>
<organism evidence="1 2">
    <name type="scientific">Noviherbaspirillum pedocola</name>
    <dbReference type="NCBI Taxonomy" id="2801341"/>
    <lineage>
        <taxon>Bacteria</taxon>
        <taxon>Pseudomonadati</taxon>
        <taxon>Pseudomonadota</taxon>
        <taxon>Betaproteobacteria</taxon>
        <taxon>Burkholderiales</taxon>
        <taxon>Oxalobacteraceae</taxon>
        <taxon>Noviherbaspirillum</taxon>
    </lineage>
</organism>
<keyword evidence="2" id="KW-1185">Reference proteome</keyword>
<dbReference type="SFLD" id="SFLDG01212">
    <property type="entry name" value="Phytoene_synthase_like"/>
    <property type="match status" value="1"/>
</dbReference>
<dbReference type="CDD" id="cd00683">
    <property type="entry name" value="Trans_IPPS_HH"/>
    <property type="match status" value="1"/>
</dbReference>
<dbReference type="InterPro" id="IPR044843">
    <property type="entry name" value="Trans_IPPS_bact-type"/>
</dbReference>
<dbReference type="GO" id="GO:0016114">
    <property type="term" value="P:terpenoid biosynthetic process"/>
    <property type="evidence" value="ECO:0007669"/>
    <property type="project" value="UniProtKB-ARBA"/>
</dbReference>
<dbReference type="NCBIfam" id="TIGR03464">
    <property type="entry name" value="HpnC"/>
    <property type="match status" value="1"/>
</dbReference>
<evidence type="ECO:0000313" key="1">
    <source>
        <dbReference type="EMBL" id="MBK4735783.1"/>
    </source>
</evidence>
<gene>
    <name evidence="1" type="primary">hpnC</name>
    <name evidence="1" type="ORF">JJB74_14275</name>
</gene>
<dbReference type="PANTHER" id="PTHR31480">
    <property type="entry name" value="BIFUNCTIONAL LYCOPENE CYCLASE/PHYTOENE SYNTHASE"/>
    <property type="match status" value="1"/>
</dbReference>
<evidence type="ECO:0000313" key="2">
    <source>
        <dbReference type="Proteomes" id="UP000622890"/>
    </source>
</evidence>
<dbReference type="Proteomes" id="UP000622890">
    <property type="component" value="Unassembled WGS sequence"/>
</dbReference>
<dbReference type="SFLD" id="SFLDS00005">
    <property type="entry name" value="Isoprenoid_Synthase_Type_I"/>
    <property type="match status" value="1"/>
</dbReference>
<dbReference type="AlphaFoldDB" id="A0A934SUY8"/>
<dbReference type="Pfam" id="PF00494">
    <property type="entry name" value="SQS_PSY"/>
    <property type="match status" value="1"/>
</dbReference>
<dbReference type="Gene3D" id="1.10.600.10">
    <property type="entry name" value="Farnesyl Diphosphate Synthase"/>
    <property type="match status" value="1"/>
</dbReference>
<dbReference type="InterPro" id="IPR008949">
    <property type="entry name" value="Isoprenoid_synthase_dom_sf"/>
</dbReference>
<keyword evidence="1" id="KW-0808">Transferase</keyword>
<comment type="caution">
    <text evidence="1">The sequence shown here is derived from an EMBL/GenBank/DDBJ whole genome shotgun (WGS) entry which is preliminary data.</text>
</comment>
<dbReference type="InterPro" id="IPR033904">
    <property type="entry name" value="Trans_IPPS_HH"/>
</dbReference>
<protein>
    <submittedName>
        <fullName evidence="1">Squalene synthase HpnC</fullName>
        <ecNumber evidence="1">2.5.1.21</ecNumber>
    </submittedName>
</protein>
<dbReference type="SFLD" id="SFLDG01018">
    <property type="entry name" value="Squalene/Phytoene_Synthase_Lik"/>
    <property type="match status" value="1"/>
</dbReference>
<dbReference type="SUPFAM" id="SSF48576">
    <property type="entry name" value="Terpenoid synthases"/>
    <property type="match status" value="1"/>
</dbReference>
<dbReference type="GO" id="GO:0051996">
    <property type="term" value="F:squalene synthase [NAD(P)H] activity"/>
    <property type="evidence" value="ECO:0007669"/>
    <property type="project" value="UniProtKB-EC"/>
</dbReference>
<dbReference type="InterPro" id="IPR002060">
    <property type="entry name" value="Squ/phyt_synthse"/>
</dbReference>
<dbReference type="RefSeq" id="WP_200592552.1">
    <property type="nucleotide sequence ID" value="NZ_JAEPBG010000005.1"/>
</dbReference>
<proteinExistence type="predicted"/>
<sequence length="286" mass="32269">MPVDHYENFPVASVLLPARLRPPVEAIYAFARSADDIADEGDATPEERLASLQEYEQELDRIESGVTPSTRLFQKLTTMVAEHALPLQPMRDLLSAFKQDVVVKRYAGYADLLDYCRRSANPVGRLMLHLFGAADESHCRQSDAVCTALQLINFWQDVAVDWDKGRIYLPLEDMQRFGVAQSDIAGGVADERWRALMAFEVARARALMQEGAPLALRMRGRIGWELRLIVQGGLHILDAIEAADYDVFRHRPTLGKADWLRLAWRALTMRGQRVAEPVSKPGSRLR</sequence>
<accession>A0A934SUY8</accession>